<reference evidence="1 2" key="1">
    <citation type="journal article" date="2015" name="Stand. Genomic Sci.">
        <title>Genomic Encyclopedia of Bacterial and Archaeal Type Strains, Phase III: the genomes of soil and plant-associated and newly described type strains.</title>
        <authorList>
            <person name="Whitman W.B."/>
            <person name="Woyke T."/>
            <person name="Klenk H.P."/>
            <person name="Zhou Y."/>
            <person name="Lilburn T.G."/>
            <person name="Beck B.J."/>
            <person name="De Vos P."/>
            <person name="Vandamme P."/>
            <person name="Eisen J.A."/>
            <person name="Garrity G."/>
            <person name="Hugenholtz P."/>
            <person name="Kyrpides N.C."/>
        </authorList>
    </citation>
    <scope>NUCLEOTIDE SEQUENCE [LARGE SCALE GENOMIC DNA]</scope>
    <source>
        <strain evidence="1 2">AC4r</strain>
    </source>
</reference>
<evidence type="ECO:0000313" key="1">
    <source>
        <dbReference type="EMBL" id="RZT58274.1"/>
    </source>
</evidence>
<dbReference type="Proteomes" id="UP000292408">
    <property type="component" value="Unassembled WGS sequence"/>
</dbReference>
<protein>
    <submittedName>
        <fullName evidence="1">Uncharacterized protein</fullName>
    </submittedName>
</protein>
<dbReference type="AlphaFoldDB" id="A0A4Q7TD30"/>
<comment type="caution">
    <text evidence="1">The sequence shown here is derived from an EMBL/GenBank/DDBJ whole genome shotgun (WGS) entry which is preliminary data.</text>
</comment>
<proteinExistence type="predicted"/>
<keyword evidence="2" id="KW-1185">Reference proteome</keyword>
<organism evidence="1 2">
    <name type="scientific">Microcella alkaliphila</name>
    <dbReference type="NCBI Taxonomy" id="279828"/>
    <lineage>
        <taxon>Bacteria</taxon>
        <taxon>Bacillati</taxon>
        <taxon>Actinomycetota</taxon>
        <taxon>Actinomycetes</taxon>
        <taxon>Micrococcales</taxon>
        <taxon>Microbacteriaceae</taxon>
        <taxon>Microcella</taxon>
    </lineage>
</organism>
<gene>
    <name evidence="1" type="ORF">EV140_2037</name>
</gene>
<sequence length="38" mass="4190">MRHRRDIQTVDARAVFRIVGGVRDIVPCHGVAETSTAV</sequence>
<evidence type="ECO:0000313" key="2">
    <source>
        <dbReference type="Proteomes" id="UP000292408"/>
    </source>
</evidence>
<name>A0A4Q7TD30_9MICO</name>
<dbReference type="EMBL" id="SGXT01000017">
    <property type="protein sequence ID" value="RZT58274.1"/>
    <property type="molecule type" value="Genomic_DNA"/>
</dbReference>
<accession>A0A4Q7TD30</accession>